<protein>
    <submittedName>
        <fullName evidence="1">Uncharacterized protein</fullName>
    </submittedName>
</protein>
<dbReference type="AlphaFoldDB" id="A0AA35PEE7"/>
<dbReference type="Proteomes" id="UP001178461">
    <property type="component" value="Chromosome 10"/>
</dbReference>
<accession>A0AA35PEE7</accession>
<proteinExistence type="predicted"/>
<evidence type="ECO:0000313" key="1">
    <source>
        <dbReference type="EMBL" id="CAI5785891.1"/>
    </source>
</evidence>
<organism evidence="1 2">
    <name type="scientific">Podarcis lilfordi</name>
    <name type="common">Lilford's wall lizard</name>
    <dbReference type="NCBI Taxonomy" id="74358"/>
    <lineage>
        <taxon>Eukaryota</taxon>
        <taxon>Metazoa</taxon>
        <taxon>Chordata</taxon>
        <taxon>Craniata</taxon>
        <taxon>Vertebrata</taxon>
        <taxon>Euteleostomi</taxon>
        <taxon>Lepidosauria</taxon>
        <taxon>Squamata</taxon>
        <taxon>Bifurcata</taxon>
        <taxon>Unidentata</taxon>
        <taxon>Episquamata</taxon>
        <taxon>Laterata</taxon>
        <taxon>Lacertibaenia</taxon>
        <taxon>Lacertidae</taxon>
        <taxon>Podarcis</taxon>
    </lineage>
</organism>
<reference evidence="1" key="1">
    <citation type="submission" date="2022-12" db="EMBL/GenBank/DDBJ databases">
        <authorList>
            <person name="Alioto T."/>
            <person name="Alioto T."/>
            <person name="Gomez Garrido J."/>
        </authorList>
    </citation>
    <scope>NUCLEOTIDE SEQUENCE</scope>
</reference>
<evidence type="ECO:0000313" key="2">
    <source>
        <dbReference type="Proteomes" id="UP001178461"/>
    </source>
</evidence>
<keyword evidence="2" id="KW-1185">Reference proteome</keyword>
<sequence length="85" mass="9363">MFTWKKGPLSSLRHMPLNVKISQAFSGGLIIDWQPLFMAILRWGADSLLAGRTSHTSLSQHASKNCFQGLNIKTVVASSCDLQAF</sequence>
<name>A0AA35PEE7_9SAUR</name>
<dbReference type="EMBL" id="OX395135">
    <property type="protein sequence ID" value="CAI5785891.1"/>
    <property type="molecule type" value="Genomic_DNA"/>
</dbReference>
<gene>
    <name evidence="1" type="ORF">PODLI_1B024350</name>
</gene>